<evidence type="ECO:0000313" key="1">
    <source>
        <dbReference type="EMBL" id="KAL2733280.1"/>
    </source>
</evidence>
<protein>
    <submittedName>
        <fullName evidence="1">Uncharacterized protein</fullName>
    </submittedName>
</protein>
<dbReference type="AlphaFoldDB" id="A0ABD2BKH4"/>
<dbReference type="EMBL" id="JAYRBN010000074">
    <property type="protein sequence ID" value="KAL2733280.1"/>
    <property type="molecule type" value="Genomic_DNA"/>
</dbReference>
<evidence type="ECO:0000313" key="2">
    <source>
        <dbReference type="Proteomes" id="UP001607303"/>
    </source>
</evidence>
<sequence>INFLNKIYECLPGEDCQYQKTNVKFDPTRAQKYHEYNTKNEILRIIWYKVEAEMIMDFRGPH</sequence>
<feature type="non-terminal residue" evidence="1">
    <location>
        <position position="1"/>
    </location>
</feature>
<accession>A0ABD2BKH4</accession>
<name>A0ABD2BKH4_VESMC</name>
<proteinExistence type="predicted"/>
<comment type="caution">
    <text evidence="1">The sequence shown here is derived from an EMBL/GenBank/DDBJ whole genome shotgun (WGS) entry which is preliminary data.</text>
</comment>
<gene>
    <name evidence="1" type="ORF">V1477_014248</name>
</gene>
<organism evidence="1 2">
    <name type="scientific">Vespula maculifrons</name>
    <name type="common">Eastern yellow jacket</name>
    <name type="synonym">Wasp</name>
    <dbReference type="NCBI Taxonomy" id="7453"/>
    <lineage>
        <taxon>Eukaryota</taxon>
        <taxon>Metazoa</taxon>
        <taxon>Ecdysozoa</taxon>
        <taxon>Arthropoda</taxon>
        <taxon>Hexapoda</taxon>
        <taxon>Insecta</taxon>
        <taxon>Pterygota</taxon>
        <taxon>Neoptera</taxon>
        <taxon>Endopterygota</taxon>
        <taxon>Hymenoptera</taxon>
        <taxon>Apocrita</taxon>
        <taxon>Aculeata</taxon>
        <taxon>Vespoidea</taxon>
        <taxon>Vespidae</taxon>
        <taxon>Vespinae</taxon>
        <taxon>Vespula</taxon>
    </lineage>
</organism>
<dbReference type="Proteomes" id="UP001607303">
    <property type="component" value="Unassembled WGS sequence"/>
</dbReference>
<reference evidence="1 2" key="1">
    <citation type="journal article" date="2024" name="Ann. Entomol. Soc. Am.">
        <title>Genomic analyses of the southern and eastern yellowjacket wasps (Hymenoptera: Vespidae) reveal evolutionary signatures of social life.</title>
        <authorList>
            <person name="Catto M.A."/>
            <person name="Caine P.B."/>
            <person name="Orr S.E."/>
            <person name="Hunt B.G."/>
            <person name="Goodisman M.A.D."/>
        </authorList>
    </citation>
    <scope>NUCLEOTIDE SEQUENCE [LARGE SCALE GENOMIC DNA]</scope>
    <source>
        <strain evidence="1">232</strain>
        <tissue evidence="1">Head and thorax</tissue>
    </source>
</reference>
<keyword evidence="2" id="KW-1185">Reference proteome</keyword>